<keyword evidence="4" id="KW-1015">Disulfide bond</keyword>
<keyword evidence="10" id="KW-1185">Reference proteome</keyword>
<dbReference type="OrthoDB" id="117402at2"/>
<dbReference type="SUPFAM" id="SSF52833">
    <property type="entry name" value="Thioredoxin-like"/>
    <property type="match status" value="1"/>
</dbReference>
<dbReference type="Gene3D" id="3.40.30.10">
    <property type="entry name" value="Glutaredoxin"/>
    <property type="match status" value="1"/>
</dbReference>
<evidence type="ECO:0000256" key="2">
    <source>
        <dbReference type="ARBA" id="ARBA00022729"/>
    </source>
</evidence>
<feature type="compositionally biased region" description="Low complexity" evidence="6">
    <location>
        <begin position="82"/>
        <end position="97"/>
    </location>
</feature>
<keyword evidence="5" id="KW-0676">Redox-active center</keyword>
<feature type="domain" description="Thioredoxin" evidence="8">
    <location>
        <begin position="87"/>
        <end position="287"/>
    </location>
</feature>
<evidence type="ECO:0000256" key="3">
    <source>
        <dbReference type="ARBA" id="ARBA00023002"/>
    </source>
</evidence>
<evidence type="ECO:0000256" key="5">
    <source>
        <dbReference type="ARBA" id="ARBA00023284"/>
    </source>
</evidence>
<dbReference type="AlphaFoldDB" id="A0A5J6V716"/>
<dbReference type="Proteomes" id="UP000326546">
    <property type="component" value="Chromosome"/>
</dbReference>
<sequence length="294" mass="31374">MSTPTANQPAHDTKAASIAWAVAAIVVALVVAFIAWLAMGDRDGSDTAGDAPATTQEAQPQQTPGEGQDQGQAQGQGEGQTDDQAQPPSQAPAPDAAEQTPPPEIEEFMLGLQRRDADDPMAVGDVDAPVVMIEYADYRCPYCAQFATQTRPDLDPLVEDGTLRIEFRDLVLFEEASQLAAVAARAAAEQDHLHDYQTALFALSAEGRAEYDRDDIIALAEELDIPDLEAFETALDDPEILAAVQADTAEARAIGVTSTPTFLINTQVVQGAHPIQHFEQVIAAEAERAALTTR</sequence>
<name>A0A5J6V716_9MICO</name>
<dbReference type="RefSeq" id="WP_158062324.1">
    <property type="nucleotide sequence ID" value="NZ_CP044427.1"/>
</dbReference>
<evidence type="ECO:0000256" key="1">
    <source>
        <dbReference type="ARBA" id="ARBA00005791"/>
    </source>
</evidence>
<evidence type="ECO:0000313" key="10">
    <source>
        <dbReference type="Proteomes" id="UP000326546"/>
    </source>
</evidence>
<dbReference type="InterPro" id="IPR013766">
    <property type="entry name" value="Thioredoxin_domain"/>
</dbReference>
<evidence type="ECO:0000256" key="7">
    <source>
        <dbReference type="SAM" id="Phobius"/>
    </source>
</evidence>
<reference evidence="9 10" key="1">
    <citation type="submission" date="2019-09" db="EMBL/GenBank/DDBJ databases">
        <title>Serinicoccus pratensis sp. nov., isolated from meadow soil.</title>
        <authorList>
            <person name="Zhang W."/>
        </authorList>
    </citation>
    <scope>NUCLEOTIDE SEQUENCE [LARGE SCALE GENOMIC DNA]</scope>
    <source>
        <strain evidence="9 10">W204</strain>
    </source>
</reference>
<dbReference type="KEGG" id="serw:FY030_14985"/>
<feature type="transmembrane region" description="Helical" evidence="7">
    <location>
        <begin position="18"/>
        <end position="38"/>
    </location>
</feature>
<protein>
    <submittedName>
        <fullName evidence="9">Thioredoxin domain-containing protein</fullName>
    </submittedName>
</protein>
<keyword evidence="2" id="KW-0732">Signal</keyword>
<dbReference type="PROSITE" id="PS51352">
    <property type="entry name" value="THIOREDOXIN_2"/>
    <property type="match status" value="1"/>
</dbReference>
<dbReference type="InterPro" id="IPR012336">
    <property type="entry name" value="Thioredoxin-like_fold"/>
</dbReference>
<evidence type="ECO:0000256" key="4">
    <source>
        <dbReference type="ARBA" id="ARBA00023157"/>
    </source>
</evidence>
<evidence type="ECO:0000256" key="6">
    <source>
        <dbReference type="SAM" id="MobiDB-lite"/>
    </source>
</evidence>
<proteinExistence type="inferred from homology"/>
<gene>
    <name evidence="9" type="ORF">FY030_14985</name>
</gene>
<dbReference type="Pfam" id="PF13462">
    <property type="entry name" value="Thioredoxin_4"/>
    <property type="match status" value="1"/>
</dbReference>
<keyword evidence="7" id="KW-0472">Membrane</keyword>
<accession>A0A5J6V716</accession>
<keyword evidence="7" id="KW-0812">Transmembrane</keyword>
<dbReference type="EMBL" id="CP044427">
    <property type="protein sequence ID" value="QFG69830.1"/>
    <property type="molecule type" value="Genomic_DNA"/>
</dbReference>
<feature type="region of interest" description="Disordered" evidence="6">
    <location>
        <begin position="44"/>
        <end position="101"/>
    </location>
</feature>
<organism evidence="9 10">
    <name type="scientific">Ornithinimicrobium pratense</name>
    <dbReference type="NCBI Taxonomy" id="2593973"/>
    <lineage>
        <taxon>Bacteria</taxon>
        <taxon>Bacillati</taxon>
        <taxon>Actinomycetota</taxon>
        <taxon>Actinomycetes</taxon>
        <taxon>Micrococcales</taxon>
        <taxon>Ornithinimicrobiaceae</taxon>
        <taxon>Ornithinimicrobium</taxon>
    </lineage>
</organism>
<keyword evidence="3" id="KW-0560">Oxidoreductase</keyword>
<evidence type="ECO:0000259" key="8">
    <source>
        <dbReference type="PROSITE" id="PS51352"/>
    </source>
</evidence>
<keyword evidence="7" id="KW-1133">Transmembrane helix</keyword>
<evidence type="ECO:0000313" key="9">
    <source>
        <dbReference type="EMBL" id="QFG69830.1"/>
    </source>
</evidence>
<feature type="compositionally biased region" description="Low complexity" evidence="6">
    <location>
        <begin position="51"/>
        <end position="75"/>
    </location>
</feature>
<dbReference type="PANTHER" id="PTHR13887:SF14">
    <property type="entry name" value="DISULFIDE BOND FORMATION PROTEIN D"/>
    <property type="match status" value="1"/>
</dbReference>
<dbReference type="PANTHER" id="PTHR13887">
    <property type="entry name" value="GLUTATHIONE S-TRANSFERASE KAPPA"/>
    <property type="match status" value="1"/>
</dbReference>
<dbReference type="InterPro" id="IPR036249">
    <property type="entry name" value="Thioredoxin-like_sf"/>
</dbReference>
<dbReference type="GO" id="GO:0016491">
    <property type="term" value="F:oxidoreductase activity"/>
    <property type="evidence" value="ECO:0007669"/>
    <property type="project" value="UniProtKB-KW"/>
</dbReference>
<comment type="similarity">
    <text evidence="1">Belongs to the thioredoxin family. DsbA subfamily.</text>
</comment>